<dbReference type="GO" id="GO:0003723">
    <property type="term" value="F:RNA binding"/>
    <property type="evidence" value="ECO:0007669"/>
    <property type="project" value="InterPro"/>
</dbReference>
<dbReference type="GO" id="GO:0016787">
    <property type="term" value="F:hydrolase activity"/>
    <property type="evidence" value="ECO:0007669"/>
    <property type="project" value="UniProtKB-KW"/>
</dbReference>
<dbReference type="Pfam" id="PF07717">
    <property type="entry name" value="OB_NTP_bind"/>
    <property type="match status" value="1"/>
</dbReference>
<keyword evidence="6" id="KW-0067">ATP-binding</keyword>
<feature type="domain" description="Helicase C-terminal" evidence="11">
    <location>
        <begin position="587"/>
        <end position="763"/>
    </location>
</feature>
<dbReference type="InterPro" id="IPR059023">
    <property type="entry name" value="RNA_hel_CTD"/>
</dbReference>
<keyword evidence="4" id="KW-0378">Hydrolase</keyword>
<keyword evidence="3" id="KW-0547">Nucleotide-binding</keyword>
<keyword evidence="5 12" id="KW-0347">Helicase</keyword>
<organism evidence="12">
    <name type="scientific">Hirondellea gigas</name>
    <dbReference type="NCBI Taxonomy" id="1518452"/>
    <lineage>
        <taxon>Eukaryota</taxon>
        <taxon>Metazoa</taxon>
        <taxon>Ecdysozoa</taxon>
        <taxon>Arthropoda</taxon>
        <taxon>Crustacea</taxon>
        <taxon>Multicrustacea</taxon>
        <taxon>Malacostraca</taxon>
        <taxon>Eumalacostraca</taxon>
        <taxon>Peracarida</taxon>
        <taxon>Amphipoda</taxon>
        <taxon>Amphilochidea</taxon>
        <taxon>Lysianassida</taxon>
        <taxon>Lysianassidira</taxon>
        <taxon>Lysianassoidea</taxon>
        <taxon>Lysianassidae</taxon>
        <taxon>Hirondellea</taxon>
    </lineage>
</organism>
<dbReference type="Pfam" id="PF00271">
    <property type="entry name" value="Helicase_C"/>
    <property type="match status" value="1"/>
</dbReference>
<dbReference type="PANTHER" id="PTHR18934">
    <property type="entry name" value="ATP-DEPENDENT RNA HELICASE"/>
    <property type="match status" value="1"/>
</dbReference>
<dbReference type="Pfam" id="PF04146">
    <property type="entry name" value="YTH"/>
    <property type="match status" value="1"/>
</dbReference>
<dbReference type="SMART" id="SM00490">
    <property type="entry name" value="HELICc"/>
    <property type="match status" value="1"/>
</dbReference>
<feature type="compositionally biased region" description="Low complexity" evidence="8">
    <location>
        <begin position="1168"/>
        <end position="1187"/>
    </location>
</feature>
<dbReference type="Pfam" id="PF04408">
    <property type="entry name" value="WHD_HA2"/>
    <property type="match status" value="1"/>
</dbReference>
<feature type="repeat" description="ANK" evidence="7">
    <location>
        <begin position="442"/>
        <end position="474"/>
    </location>
</feature>
<feature type="compositionally biased region" description="Low complexity" evidence="8">
    <location>
        <begin position="1195"/>
        <end position="1226"/>
    </location>
</feature>
<dbReference type="Gene3D" id="3.40.50.300">
    <property type="entry name" value="P-loop containing nucleotide triphosphate hydrolases"/>
    <property type="match status" value="2"/>
</dbReference>
<accession>A0A6A7FSI6</accession>
<dbReference type="FunFam" id="1.20.120.1080:FF:000008">
    <property type="entry name" value="probable ATP-dependent RNA helicase YTHDC2"/>
    <property type="match status" value="1"/>
</dbReference>
<protein>
    <recommendedName>
        <fullName evidence="2">RNA helicase</fullName>
        <ecNumber evidence="2">3.6.4.13</ecNumber>
    </recommendedName>
</protein>
<feature type="region of interest" description="Disordered" evidence="8">
    <location>
        <begin position="1297"/>
        <end position="1326"/>
    </location>
</feature>
<evidence type="ECO:0000256" key="2">
    <source>
        <dbReference type="ARBA" id="ARBA00012552"/>
    </source>
</evidence>
<evidence type="ECO:0000256" key="4">
    <source>
        <dbReference type="ARBA" id="ARBA00022801"/>
    </source>
</evidence>
<dbReference type="Gene3D" id="3.10.590.10">
    <property type="entry name" value="ph1033 like domains"/>
    <property type="match status" value="1"/>
</dbReference>
<dbReference type="InterPro" id="IPR011709">
    <property type="entry name" value="DEAD-box_helicase_OB_fold"/>
</dbReference>
<feature type="compositionally biased region" description="Polar residues" evidence="8">
    <location>
        <begin position="543"/>
        <end position="556"/>
    </location>
</feature>
<feature type="region of interest" description="Disordered" evidence="8">
    <location>
        <begin position="533"/>
        <end position="556"/>
    </location>
</feature>
<dbReference type="InterPro" id="IPR007275">
    <property type="entry name" value="YTH_domain"/>
</dbReference>
<dbReference type="InterPro" id="IPR048333">
    <property type="entry name" value="HA2_WH"/>
</dbReference>
<name>A0A6A7FSI6_9CRUS</name>
<dbReference type="CDD" id="cd21134">
    <property type="entry name" value="YTH"/>
    <property type="match status" value="1"/>
</dbReference>
<evidence type="ECO:0000259" key="9">
    <source>
        <dbReference type="PROSITE" id="PS50882"/>
    </source>
</evidence>
<dbReference type="GO" id="GO:0003724">
    <property type="term" value="F:RNA helicase activity"/>
    <property type="evidence" value="ECO:0007669"/>
    <property type="project" value="UniProtKB-EC"/>
</dbReference>
<dbReference type="SUPFAM" id="SSF48403">
    <property type="entry name" value="Ankyrin repeat"/>
    <property type="match status" value="1"/>
</dbReference>
<feature type="domain" description="YTH" evidence="9">
    <location>
        <begin position="1334"/>
        <end position="1464"/>
    </location>
</feature>
<dbReference type="InterPro" id="IPR001650">
    <property type="entry name" value="Helicase_C-like"/>
</dbReference>
<dbReference type="Pfam" id="PF21010">
    <property type="entry name" value="HA2_C"/>
    <property type="match status" value="1"/>
</dbReference>
<evidence type="ECO:0000313" key="12">
    <source>
        <dbReference type="EMBL" id="LAC21190.1"/>
    </source>
</evidence>
<evidence type="ECO:0000256" key="7">
    <source>
        <dbReference type="PROSITE-ProRule" id="PRU00023"/>
    </source>
</evidence>
<keyword evidence="7" id="KW-0040">ANK repeat</keyword>
<evidence type="ECO:0000256" key="3">
    <source>
        <dbReference type="ARBA" id="ARBA00022741"/>
    </source>
</evidence>
<dbReference type="InterPro" id="IPR027417">
    <property type="entry name" value="P-loop_NTPase"/>
</dbReference>
<dbReference type="SUPFAM" id="SSF52540">
    <property type="entry name" value="P-loop containing nucleoside triphosphate hydrolases"/>
    <property type="match status" value="2"/>
</dbReference>
<dbReference type="InterPro" id="IPR014001">
    <property type="entry name" value="Helicase_ATP-bd"/>
</dbReference>
<dbReference type="PROSITE" id="PS50882">
    <property type="entry name" value="YTH"/>
    <property type="match status" value="1"/>
</dbReference>
<dbReference type="Pfam" id="PF00270">
    <property type="entry name" value="DEAD"/>
    <property type="match status" value="1"/>
</dbReference>
<dbReference type="InterPro" id="IPR011545">
    <property type="entry name" value="DEAD/DEAH_box_helicase_dom"/>
</dbReference>
<dbReference type="InterPro" id="IPR036770">
    <property type="entry name" value="Ankyrin_rpt-contain_sf"/>
</dbReference>
<dbReference type="InterPro" id="IPR007502">
    <property type="entry name" value="Helicase-assoc_dom"/>
</dbReference>
<dbReference type="SMART" id="SM00487">
    <property type="entry name" value="DEXDc"/>
    <property type="match status" value="1"/>
</dbReference>
<dbReference type="CDD" id="cd18791">
    <property type="entry name" value="SF2_C_RHA"/>
    <property type="match status" value="1"/>
</dbReference>
<dbReference type="EMBL" id="IACT01001872">
    <property type="protein sequence ID" value="LAC21190.1"/>
    <property type="molecule type" value="mRNA"/>
</dbReference>
<dbReference type="EC" id="3.6.4.13" evidence="2"/>
<feature type="region of interest" description="Disordered" evidence="8">
    <location>
        <begin position="1559"/>
        <end position="1579"/>
    </location>
</feature>
<comment type="similarity">
    <text evidence="1">Belongs to the DEAD box helicase family. DEAH subfamily.</text>
</comment>
<feature type="region of interest" description="Disordered" evidence="8">
    <location>
        <begin position="366"/>
        <end position="386"/>
    </location>
</feature>
<dbReference type="Pfam" id="PF26026">
    <property type="entry name" value="RNA_hel_CTD"/>
    <property type="match status" value="1"/>
</dbReference>
<feature type="compositionally biased region" description="Polar residues" evidence="8">
    <location>
        <begin position="1297"/>
        <end position="1309"/>
    </location>
</feature>
<dbReference type="PROSITE" id="PS51192">
    <property type="entry name" value="HELICASE_ATP_BIND_1"/>
    <property type="match status" value="1"/>
</dbReference>
<evidence type="ECO:0000256" key="1">
    <source>
        <dbReference type="ARBA" id="ARBA00008792"/>
    </source>
</evidence>
<dbReference type="Gene3D" id="1.20.120.1080">
    <property type="match status" value="1"/>
</dbReference>
<dbReference type="PROSITE" id="PS50088">
    <property type="entry name" value="ANK_REPEAT"/>
    <property type="match status" value="1"/>
</dbReference>
<dbReference type="PROSITE" id="PS51194">
    <property type="entry name" value="HELICASE_CTER"/>
    <property type="match status" value="1"/>
</dbReference>
<evidence type="ECO:0000259" key="11">
    <source>
        <dbReference type="PROSITE" id="PS51194"/>
    </source>
</evidence>
<feature type="region of interest" description="Disordered" evidence="8">
    <location>
        <begin position="1150"/>
        <end position="1241"/>
    </location>
</feature>
<feature type="compositionally biased region" description="Basic residues" evidence="8">
    <location>
        <begin position="1501"/>
        <end position="1514"/>
    </location>
</feature>
<dbReference type="Gene3D" id="1.25.40.20">
    <property type="entry name" value="Ankyrin repeat-containing domain"/>
    <property type="match status" value="1"/>
</dbReference>
<dbReference type="InterPro" id="IPR002110">
    <property type="entry name" value="Ankyrin_rpt"/>
</dbReference>
<sequence>MGFKSKSRGSGCNRYLTVYKKEGSSILSKEAVLSLCPVAVSVITGLVQRWPVTTRERQDLLPLTDRDRLLSTDLRELGLLRSLGRLTPGPPQVPPMPSYSDVSEEARSLPIWEHQHQILEAVARNQVIMVCGETGSGKTTQVPQMLLNQATSQSRPVRILCTQPRRISAVTIADRVAHERGEKLGFTVGYQIRLESKLCPKTLLTFCTNGVLLRTLMAGESALATITHVLIDEVHERDRFTDFLLTVLKDCLPKFQHLKLVLMSAAMDVALYSRYFGSCPIIDVPGRCYPVTEHFLEDVLKLTEYETKEMTQAYKHLSRVENNPNSSDDWTKRLEGIVTSSAVADAISAASTAAAAKATLGAAAVKKDPMSPPAPAAAGAAVGQETGDEDVVIEDAEESECNREMDEVLEGAYFTGSNEAFAQMLYLIMSEDISPDYQHSQSLASPLMVSAGRGRVAVLEQLLSLGATLTLRSSDNRTALAWAATTGQQEAIDLLKCYGASEGVTLEDDPSSSATSMPKTGIAAAKGAAAASAGSNQAQNSGRGSSMSPVDNKQTPAATEALTEQDMKRLQAYLMTATSDQMADVDLICKLCFKLHSTKGPGAILIFLPGYDSIIQARDEIQAQEDSYIRAGGRISIYCLHSSMQTADQKRVFKSSPHGVRKIILATNIAETSVTINDVVYVINSGKIKEVSFDNLSGASCLKEVWASQASALQRKGRAGRCQPGVVYHLFSRTRCQYLPPYQTPEILRVPLQELCLHTKLLAPANVPIADFLTRVPEPPSLLAVRSAVQLLKCMEAIDGWEEVTALGHHLLELPLAPHLGKMVLVATILKCLDPVLTVVACLAHKDPFTLPRGANERCACNDVKRKLAAGSCSDHMVLIRVFQQWQKAHAEGWERKWCAKNYVSSATMEMIHGIRGQILAQLRGMGFVKPRGPHGDIRDCNSNSNNWGMVKAAIVAGVYPNLIRTDREQHTLRTHKKSEVRLHPSCSLYDLTPADSAANNLPSMSRLTKKSLVKALPTDWLVYGEMILTGAVASARTVTVVSPITVLLMAGPTRLPLQAISTAVTDNGSDSESEDQPLNKYGRLRLDEWVQFVGAPDMLQLALQLRHKLHAIILRRLKAPGKSASQGDDDVIKVVATALSNEDARLGISTPMSVGQRPMYMMPNESPPHSSRTPSHRSSPAPSTASHQATTPINTSRSSNNNGNTKTILTNTSKNNSNNTNASKNHASYASPSIGGKEVGPKSVVEAKTGKNAGGNQKLLAGASLKLAADYGNNGKGAAHGRRDPVVEQIANSLKNLASGGARNTNTGKEPRPGGGAAAADGSNTASASKGPYRYYMVRASGYRQLESAMQSGSWSFTDASLENKVLQAAQNESVMLVFGHAVSTQLHGCARFSTKKVVPATAAGATKDDKPHYQVEWVAKTGLPLQVTRNLHNLSNDGLQVHATKSGQEIDSATGDKLLELWQKHEKPQLQQQQQQPSSRHDNNSNNPHHHNQQQQHQQHYRHQHQPYHHNHFQQGDHGGDGQGHHGVGYGFPLVEGLSDVQQGQGYGGQRYHRGGGGGGGYGGGYRAGYRRGGYRR</sequence>
<feature type="compositionally biased region" description="Low complexity" evidence="8">
    <location>
        <begin position="533"/>
        <end position="542"/>
    </location>
</feature>
<evidence type="ECO:0000259" key="10">
    <source>
        <dbReference type="PROSITE" id="PS51192"/>
    </source>
</evidence>
<feature type="domain" description="Helicase ATP-binding" evidence="10">
    <location>
        <begin position="119"/>
        <end position="285"/>
    </location>
</feature>
<dbReference type="GO" id="GO:0005524">
    <property type="term" value="F:ATP binding"/>
    <property type="evidence" value="ECO:0007669"/>
    <property type="project" value="UniProtKB-KW"/>
</dbReference>
<evidence type="ECO:0000256" key="6">
    <source>
        <dbReference type="ARBA" id="ARBA00022840"/>
    </source>
</evidence>
<dbReference type="PANTHER" id="PTHR18934:SF213">
    <property type="entry name" value="3'-5' RNA HELICASE YTHDC2"/>
    <property type="match status" value="1"/>
</dbReference>
<dbReference type="SMART" id="SM00847">
    <property type="entry name" value="HA2"/>
    <property type="match status" value="1"/>
</dbReference>
<evidence type="ECO:0000256" key="5">
    <source>
        <dbReference type="ARBA" id="ARBA00022806"/>
    </source>
</evidence>
<evidence type="ECO:0000256" key="8">
    <source>
        <dbReference type="SAM" id="MobiDB-lite"/>
    </source>
</evidence>
<feature type="region of interest" description="Disordered" evidence="8">
    <location>
        <begin position="1468"/>
        <end position="1533"/>
    </location>
</feature>
<feature type="compositionally biased region" description="Gly residues" evidence="8">
    <location>
        <begin position="1559"/>
        <end position="1569"/>
    </location>
</feature>
<reference evidence="12" key="1">
    <citation type="submission" date="2017-11" db="EMBL/GenBank/DDBJ databases">
        <title>The sensing device of the deep-sea amphipod.</title>
        <authorList>
            <person name="Kobayashi H."/>
            <person name="Nagahama T."/>
            <person name="Arai W."/>
            <person name="Sasagawa Y."/>
            <person name="Umeda M."/>
            <person name="Hayashi T."/>
            <person name="Nikaido I."/>
            <person name="Watanabe H."/>
            <person name="Oguri K."/>
            <person name="Kitazato H."/>
            <person name="Fujioka K."/>
            <person name="Kido Y."/>
            <person name="Takami H."/>
        </authorList>
    </citation>
    <scope>NUCLEOTIDE SEQUENCE</scope>
    <source>
        <tissue evidence="12">Whole body</tissue>
    </source>
</reference>
<proteinExistence type="evidence at transcript level"/>
<dbReference type="FunFam" id="3.40.50.300:FF:000284">
    <property type="entry name" value="probable ATP-dependent RNA helicase YTHDC2"/>
    <property type="match status" value="1"/>
</dbReference>